<dbReference type="EMBL" id="OX465084">
    <property type="protein sequence ID" value="CAI9296810.1"/>
    <property type="molecule type" value="Genomic_DNA"/>
</dbReference>
<evidence type="ECO:0000256" key="6">
    <source>
        <dbReference type="SAM" id="Phobius"/>
    </source>
</evidence>
<dbReference type="GO" id="GO:0016567">
    <property type="term" value="P:protein ubiquitination"/>
    <property type="evidence" value="ECO:0007669"/>
    <property type="project" value="TreeGrafter"/>
</dbReference>
<dbReference type="GO" id="GO:0061630">
    <property type="term" value="F:ubiquitin protein ligase activity"/>
    <property type="evidence" value="ECO:0007669"/>
    <property type="project" value="TreeGrafter"/>
</dbReference>
<gene>
    <name evidence="7" type="ORF">LSALG_LOCUS35656</name>
</gene>
<dbReference type="GO" id="GO:0005886">
    <property type="term" value="C:plasma membrane"/>
    <property type="evidence" value="ECO:0007669"/>
    <property type="project" value="TreeGrafter"/>
</dbReference>
<dbReference type="GO" id="GO:0005829">
    <property type="term" value="C:cytosol"/>
    <property type="evidence" value="ECO:0007669"/>
    <property type="project" value="TreeGrafter"/>
</dbReference>
<proteinExistence type="predicted"/>
<keyword evidence="1" id="KW-0808">Transferase</keyword>
<keyword evidence="5" id="KW-0862">Zinc</keyword>
<dbReference type="GO" id="GO:0000151">
    <property type="term" value="C:ubiquitin ligase complex"/>
    <property type="evidence" value="ECO:0007669"/>
    <property type="project" value="TreeGrafter"/>
</dbReference>
<name>A0AA35ZQ60_LACSI</name>
<sequence>MKITLYPIDVGYLSISAICTVLSFIGLQYWIEVSYVKLKSDGLMGENLLHPSVANRVLELLLSSYTTVALVVNFVINIFVLIILSLKCVIVHLSLGGEVLWAGQRCKSSLGYAARYNIDNMVASGQITSTELLLLAMFRKCLKRFF</sequence>
<evidence type="ECO:0000256" key="4">
    <source>
        <dbReference type="ARBA" id="ARBA00022786"/>
    </source>
</evidence>
<organism evidence="7 8">
    <name type="scientific">Lactuca saligna</name>
    <name type="common">Willowleaf lettuce</name>
    <dbReference type="NCBI Taxonomy" id="75948"/>
    <lineage>
        <taxon>Eukaryota</taxon>
        <taxon>Viridiplantae</taxon>
        <taxon>Streptophyta</taxon>
        <taxon>Embryophyta</taxon>
        <taxon>Tracheophyta</taxon>
        <taxon>Spermatophyta</taxon>
        <taxon>Magnoliopsida</taxon>
        <taxon>eudicotyledons</taxon>
        <taxon>Gunneridae</taxon>
        <taxon>Pentapetalae</taxon>
        <taxon>asterids</taxon>
        <taxon>campanulids</taxon>
        <taxon>Asterales</taxon>
        <taxon>Asteraceae</taxon>
        <taxon>Cichorioideae</taxon>
        <taxon>Cichorieae</taxon>
        <taxon>Lactucinae</taxon>
        <taxon>Lactuca</taxon>
    </lineage>
</organism>
<dbReference type="AlphaFoldDB" id="A0AA35ZQ60"/>
<dbReference type="GO" id="GO:0006511">
    <property type="term" value="P:ubiquitin-dependent protein catabolic process"/>
    <property type="evidence" value="ECO:0007669"/>
    <property type="project" value="TreeGrafter"/>
</dbReference>
<keyword evidence="6" id="KW-0812">Transmembrane</keyword>
<feature type="transmembrane region" description="Helical" evidence="6">
    <location>
        <begin position="12"/>
        <end position="31"/>
    </location>
</feature>
<accession>A0AA35ZQ60</accession>
<dbReference type="PANTHER" id="PTHR15067:SF4">
    <property type="entry name" value="E3 UBIQUITIN-PROTEIN LIGASE RNF8"/>
    <property type="match status" value="1"/>
</dbReference>
<keyword evidence="6" id="KW-1133">Transmembrane helix</keyword>
<evidence type="ECO:0000256" key="2">
    <source>
        <dbReference type="ARBA" id="ARBA00022723"/>
    </source>
</evidence>
<keyword evidence="8" id="KW-1185">Reference proteome</keyword>
<evidence type="ECO:0000256" key="3">
    <source>
        <dbReference type="ARBA" id="ARBA00022771"/>
    </source>
</evidence>
<evidence type="ECO:0000313" key="8">
    <source>
        <dbReference type="Proteomes" id="UP001177003"/>
    </source>
</evidence>
<keyword evidence="4" id="KW-0833">Ubl conjugation pathway</keyword>
<keyword evidence="2" id="KW-0479">Metal-binding</keyword>
<dbReference type="GO" id="GO:0034052">
    <property type="term" value="P:positive regulation of plant-type hypersensitive response"/>
    <property type="evidence" value="ECO:0007669"/>
    <property type="project" value="TreeGrafter"/>
</dbReference>
<evidence type="ECO:0000313" key="7">
    <source>
        <dbReference type="EMBL" id="CAI9296810.1"/>
    </source>
</evidence>
<dbReference type="GO" id="GO:0008270">
    <property type="term" value="F:zinc ion binding"/>
    <property type="evidence" value="ECO:0007669"/>
    <property type="project" value="UniProtKB-KW"/>
</dbReference>
<dbReference type="PANTHER" id="PTHR15067">
    <property type="entry name" value="E3 UBIQUITIN-PROTEIN LIGASE RNF8"/>
    <property type="match status" value="1"/>
</dbReference>
<evidence type="ECO:0000256" key="5">
    <source>
        <dbReference type="ARBA" id="ARBA00022833"/>
    </source>
</evidence>
<keyword evidence="6" id="KW-0472">Membrane</keyword>
<reference evidence="7" key="1">
    <citation type="submission" date="2023-04" db="EMBL/GenBank/DDBJ databases">
        <authorList>
            <person name="Vijverberg K."/>
            <person name="Xiong W."/>
            <person name="Schranz E."/>
        </authorList>
    </citation>
    <scope>NUCLEOTIDE SEQUENCE</scope>
</reference>
<dbReference type="Proteomes" id="UP001177003">
    <property type="component" value="Chromosome 8"/>
</dbReference>
<evidence type="ECO:0000256" key="1">
    <source>
        <dbReference type="ARBA" id="ARBA00022679"/>
    </source>
</evidence>
<keyword evidence="3" id="KW-0863">Zinc-finger</keyword>
<feature type="transmembrane region" description="Helical" evidence="6">
    <location>
        <begin position="65"/>
        <end position="86"/>
    </location>
</feature>
<protein>
    <submittedName>
        <fullName evidence="7">Uncharacterized protein</fullName>
    </submittedName>
</protein>